<evidence type="ECO:0000259" key="9">
    <source>
        <dbReference type="PROSITE" id="PS50853"/>
    </source>
</evidence>
<dbReference type="SUPFAM" id="SSF49384">
    <property type="entry name" value="Carbohydrate-binding domain"/>
    <property type="match status" value="1"/>
</dbReference>
<dbReference type="InterPro" id="IPR011583">
    <property type="entry name" value="Chitinase_II/V-like_cat"/>
</dbReference>
<dbReference type="SMART" id="SM00060">
    <property type="entry name" value="FN3"/>
    <property type="match status" value="3"/>
</dbReference>
<dbReference type="InterPro" id="IPR036116">
    <property type="entry name" value="FN3_sf"/>
</dbReference>
<dbReference type="PROSITE" id="PS50853">
    <property type="entry name" value="FN3"/>
    <property type="match status" value="3"/>
</dbReference>
<dbReference type="Proteomes" id="UP001596514">
    <property type="component" value="Unassembled WGS sequence"/>
</dbReference>
<dbReference type="CDD" id="cd02871">
    <property type="entry name" value="GH18_chitinase_D-like"/>
    <property type="match status" value="1"/>
</dbReference>
<evidence type="ECO:0000256" key="4">
    <source>
        <dbReference type="ARBA" id="ARBA00023277"/>
    </source>
</evidence>
<keyword evidence="6" id="KW-0624">Polysaccharide degradation</keyword>
<dbReference type="PROSITE" id="PS51910">
    <property type="entry name" value="GH18_2"/>
    <property type="match status" value="1"/>
</dbReference>
<dbReference type="SMART" id="SM00636">
    <property type="entry name" value="Glyco_18"/>
    <property type="match status" value="1"/>
</dbReference>
<dbReference type="SUPFAM" id="SSF51445">
    <property type="entry name" value="(Trans)glycosidases"/>
    <property type="match status" value="1"/>
</dbReference>
<evidence type="ECO:0000313" key="12">
    <source>
        <dbReference type="EMBL" id="MFC7602667.1"/>
    </source>
</evidence>
<dbReference type="RefSeq" id="WP_386271863.1">
    <property type="nucleotide sequence ID" value="NZ_JBHSIJ010000002.1"/>
</dbReference>
<dbReference type="EC" id="3.2.1.14" evidence="2"/>
<name>A0ABW2T2Q4_9ACTN</name>
<keyword evidence="5 7" id="KW-0326">Glycosidase</keyword>
<dbReference type="InterPro" id="IPR001919">
    <property type="entry name" value="CBD2"/>
</dbReference>
<evidence type="ECO:0000256" key="5">
    <source>
        <dbReference type="ARBA" id="ARBA00023295"/>
    </source>
</evidence>
<keyword evidence="4" id="KW-0119">Carbohydrate metabolism</keyword>
<reference evidence="13" key="1">
    <citation type="journal article" date="2019" name="Int. J. Syst. Evol. Microbiol.">
        <title>The Global Catalogue of Microorganisms (GCM) 10K type strain sequencing project: providing services to taxonomists for standard genome sequencing and annotation.</title>
        <authorList>
            <consortium name="The Broad Institute Genomics Platform"/>
            <consortium name="The Broad Institute Genome Sequencing Center for Infectious Disease"/>
            <person name="Wu L."/>
            <person name="Ma J."/>
        </authorList>
    </citation>
    <scope>NUCLEOTIDE SEQUENCE [LARGE SCALE GENOMIC DNA]</scope>
    <source>
        <strain evidence="13">JCM 10083</strain>
    </source>
</reference>
<evidence type="ECO:0000256" key="2">
    <source>
        <dbReference type="ARBA" id="ARBA00012729"/>
    </source>
</evidence>
<dbReference type="InterPro" id="IPR013783">
    <property type="entry name" value="Ig-like_fold"/>
</dbReference>
<dbReference type="InterPro" id="IPR018366">
    <property type="entry name" value="CBM2_CS"/>
</dbReference>
<dbReference type="Gene3D" id="2.60.40.10">
    <property type="entry name" value="Immunoglobulins"/>
    <property type="match status" value="3"/>
</dbReference>
<dbReference type="InterPro" id="IPR008965">
    <property type="entry name" value="CBM2/CBM3_carb-bd_dom_sf"/>
</dbReference>
<feature type="domain" description="Fibronectin type-III" evidence="9">
    <location>
        <begin position="225"/>
        <end position="309"/>
    </location>
</feature>
<dbReference type="SMART" id="SM00637">
    <property type="entry name" value="CBD_II"/>
    <property type="match status" value="1"/>
</dbReference>
<dbReference type="Pfam" id="PF00553">
    <property type="entry name" value="CBM_2"/>
    <property type="match status" value="1"/>
</dbReference>
<comment type="caution">
    <text evidence="12">The sequence shown here is derived from an EMBL/GenBank/DDBJ whole genome shotgun (WGS) entry which is preliminary data.</text>
</comment>
<dbReference type="PROSITE" id="PS00561">
    <property type="entry name" value="CBM2_A"/>
    <property type="match status" value="1"/>
</dbReference>
<dbReference type="Gene3D" id="2.60.40.290">
    <property type="match status" value="1"/>
</dbReference>
<dbReference type="InterPro" id="IPR050542">
    <property type="entry name" value="Glycosyl_Hydrlase18_Chitinase"/>
</dbReference>
<evidence type="ECO:0000256" key="8">
    <source>
        <dbReference type="SAM" id="SignalP"/>
    </source>
</evidence>
<sequence length="699" mass="69997">MKLRAIARSLVALAALVLAMTVALPAQAASPTAVFTKVSDWGTGFEGKYTITNGGTTTINGWSVAFDLPSGANIGAFWDASLSRSGQRFTFTNVGWNGTLAPGATASFGFNGSPGGITPSNCTLNGAACGGDTGTTVPGKPGAVSATGGANSVALSWGASSGSVTGYRVYEGASVRATVTGTSATVSGLGVCEAHTYTVAAYNSAGEGPKSDPASATTTGCTTGVPGKPGAVSATGGANSVALSWGASSGSVTGYRVYEGASVRATVTGTSATVSGLGVCEAHTYTVAAYNSAGEGPKSDPASATTTGCTTGVPGKPGAVSATGGANSVALSWGASSGSVTGYRVYEGASVRATVTGTSATVSGLGVCEAHTYTVAAYNSAGEGPKSDPASATTTGCTTGPLPKHFLTGYWHNFDNAAVELRLSAVPNEYDLVAVSFGEATATPGEVVFGVDPGLSASLGGYTDAQFKTDVQTLHSRGKKVILSVGGEAGRVQVASAAAATKFADTVYALMQNYGFDGVDIDLENGLNATYMGQALRALRAKAGANLIITMAPQTIDMQSTGAEYFKLALDIKDILTVVHTQYYNSGSMLGCDQMAAYSQGTVNFMTALACIQLENGLRPDQVALGLPAGPGAAGGGIVAPALVNQALTCLATRTGCGGFVPPRAYPGIRGAMTWSINWDASNGWNFSRTVKPHLATLP</sequence>
<evidence type="ECO:0000256" key="3">
    <source>
        <dbReference type="ARBA" id="ARBA00022801"/>
    </source>
</evidence>
<dbReference type="PROSITE" id="PS51173">
    <property type="entry name" value="CBM2"/>
    <property type="match status" value="1"/>
</dbReference>
<feature type="domain" description="Fibronectin type-III" evidence="9">
    <location>
        <begin position="313"/>
        <end position="397"/>
    </location>
</feature>
<dbReference type="CDD" id="cd00063">
    <property type="entry name" value="FN3"/>
    <property type="match status" value="3"/>
</dbReference>
<keyword evidence="8" id="KW-0732">Signal</keyword>
<feature type="domain" description="CBM2" evidence="10">
    <location>
        <begin position="24"/>
        <end position="132"/>
    </location>
</feature>
<feature type="domain" description="Fibronectin type-III" evidence="9">
    <location>
        <begin position="137"/>
        <end position="221"/>
    </location>
</feature>
<evidence type="ECO:0000256" key="1">
    <source>
        <dbReference type="ARBA" id="ARBA00009121"/>
    </source>
</evidence>
<feature type="chain" id="PRO_5046479135" description="chitinase" evidence="8">
    <location>
        <begin position="29"/>
        <end position="699"/>
    </location>
</feature>
<dbReference type="InterPro" id="IPR001223">
    <property type="entry name" value="Glyco_hydro18_cat"/>
</dbReference>
<evidence type="ECO:0000259" key="10">
    <source>
        <dbReference type="PROSITE" id="PS51173"/>
    </source>
</evidence>
<comment type="similarity">
    <text evidence="1">Belongs to the glycosyl hydrolase 18 family. Chitinase class II subfamily.</text>
</comment>
<feature type="signal peptide" evidence="8">
    <location>
        <begin position="1"/>
        <end position="28"/>
    </location>
</feature>
<dbReference type="InterPro" id="IPR003961">
    <property type="entry name" value="FN3_dom"/>
</dbReference>
<accession>A0ABW2T2Q4</accession>
<proteinExistence type="inferred from homology"/>
<dbReference type="EMBL" id="JBHTEE010000001">
    <property type="protein sequence ID" value="MFC7602667.1"/>
    <property type="molecule type" value="Genomic_DNA"/>
</dbReference>
<dbReference type="PROSITE" id="PS01095">
    <property type="entry name" value="GH18_1"/>
    <property type="match status" value="1"/>
</dbReference>
<dbReference type="InterPro" id="IPR001579">
    <property type="entry name" value="Glyco_hydro_18_chit_AS"/>
</dbReference>
<feature type="domain" description="GH18" evidence="11">
    <location>
        <begin position="405"/>
        <end position="698"/>
    </location>
</feature>
<evidence type="ECO:0000313" key="13">
    <source>
        <dbReference type="Proteomes" id="UP001596514"/>
    </source>
</evidence>
<dbReference type="InterPro" id="IPR017853">
    <property type="entry name" value="GH"/>
</dbReference>
<evidence type="ECO:0000256" key="6">
    <source>
        <dbReference type="ARBA" id="ARBA00023326"/>
    </source>
</evidence>
<keyword evidence="13" id="KW-1185">Reference proteome</keyword>
<keyword evidence="3 7" id="KW-0378">Hydrolase</keyword>
<dbReference type="Pfam" id="PF00041">
    <property type="entry name" value="fn3"/>
    <property type="match status" value="3"/>
</dbReference>
<evidence type="ECO:0000256" key="7">
    <source>
        <dbReference type="RuleBase" id="RU000489"/>
    </source>
</evidence>
<protein>
    <recommendedName>
        <fullName evidence="2">chitinase</fullName>
        <ecNumber evidence="2">3.2.1.14</ecNumber>
    </recommendedName>
</protein>
<dbReference type="SUPFAM" id="SSF49265">
    <property type="entry name" value="Fibronectin type III"/>
    <property type="match status" value="2"/>
</dbReference>
<evidence type="ECO:0000259" key="11">
    <source>
        <dbReference type="PROSITE" id="PS51910"/>
    </source>
</evidence>
<gene>
    <name evidence="12" type="ORF">ACFQVD_21425</name>
</gene>
<dbReference type="Gene3D" id="3.20.20.80">
    <property type="entry name" value="Glycosidases"/>
    <property type="match status" value="1"/>
</dbReference>
<dbReference type="InterPro" id="IPR012291">
    <property type="entry name" value="CBM2_carb-bd_dom_sf"/>
</dbReference>
<dbReference type="PANTHER" id="PTHR45708">
    <property type="entry name" value="ENDOCHITINASE"/>
    <property type="match status" value="1"/>
</dbReference>
<dbReference type="PANTHER" id="PTHR45708:SF49">
    <property type="entry name" value="ENDOCHITINASE"/>
    <property type="match status" value="1"/>
</dbReference>
<organism evidence="12 13">
    <name type="scientific">Streptosporangium amethystogenes subsp. fukuiense</name>
    <dbReference type="NCBI Taxonomy" id="698418"/>
    <lineage>
        <taxon>Bacteria</taxon>
        <taxon>Bacillati</taxon>
        <taxon>Actinomycetota</taxon>
        <taxon>Actinomycetes</taxon>
        <taxon>Streptosporangiales</taxon>
        <taxon>Streptosporangiaceae</taxon>
        <taxon>Streptosporangium</taxon>
    </lineage>
</organism>
<dbReference type="Pfam" id="PF00704">
    <property type="entry name" value="Glyco_hydro_18"/>
    <property type="match status" value="1"/>
</dbReference>